<protein>
    <recommendedName>
        <fullName evidence="5">Endonuclease/exonuclease/phosphatase domain-containing protein</fullName>
    </recommendedName>
</protein>
<evidence type="ECO:0000256" key="1">
    <source>
        <dbReference type="ARBA" id="ARBA00010774"/>
    </source>
</evidence>
<dbReference type="Gene3D" id="3.60.10.10">
    <property type="entry name" value="Endonuclease/exonuclease/phosphatase"/>
    <property type="match status" value="1"/>
</dbReference>
<keyword evidence="2" id="KW-0378">Hydrolase</keyword>
<dbReference type="InterPro" id="IPR050410">
    <property type="entry name" value="CCR4/nocturin_mRNA_transcr"/>
</dbReference>
<organism evidence="3 4">
    <name type="scientific">Cyclotella atomus</name>
    <dbReference type="NCBI Taxonomy" id="382360"/>
    <lineage>
        <taxon>Eukaryota</taxon>
        <taxon>Sar</taxon>
        <taxon>Stramenopiles</taxon>
        <taxon>Ochrophyta</taxon>
        <taxon>Bacillariophyta</taxon>
        <taxon>Coscinodiscophyceae</taxon>
        <taxon>Thalassiosirophycidae</taxon>
        <taxon>Stephanodiscales</taxon>
        <taxon>Stephanodiscaceae</taxon>
        <taxon>Cyclotella</taxon>
    </lineage>
</organism>
<gene>
    <name evidence="3" type="ORF">ACHAWO_010626</name>
</gene>
<reference evidence="3 4" key="1">
    <citation type="submission" date="2024-10" db="EMBL/GenBank/DDBJ databases">
        <title>Updated reference genomes for cyclostephanoid diatoms.</title>
        <authorList>
            <person name="Roberts W.R."/>
            <person name="Alverson A.J."/>
        </authorList>
    </citation>
    <scope>NUCLEOTIDE SEQUENCE [LARGE SCALE GENOMIC DNA]</scope>
    <source>
        <strain evidence="3 4">AJA010-31</strain>
    </source>
</reference>
<dbReference type="EMBL" id="JALLPJ020001348">
    <property type="protein sequence ID" value="KAL3768394.1"/>
    <property type="molecule type" value="Genomic_DNA"/>
</dbReference>
<accession>A0ABD3MWS4</accession>
<dbReference type="Proteomes" id="UP001530400">
    <property type="component" value="Unassembled WGS sequence"/>
</dbReference>
<evidence type="ECO:0008006" key="5">
    <source>
        <dbReference type="Google" id="ProtNLM"/>
    </source>
</evidence>
<dbReference type="SUPFAM" id="SSF56219">
    <property type="entry name" value="DNase I-like"/>
    <property type="match status" value="1"/>
</dbReference>
<dbReference type="PANTHER" id="PTHR12121:SF45">
    <property type="entry name" value="NOCTURNIN"/>
    <property type="match status" value="1"/>
</dbReference>
<dbReference type="GO" id="GO:0016787">
    <property type="term" value="F:hydrolase activity"/>
    <property type="evidence" value="ECO:0007669"/>
    <property type="project" value="UniProtKB-KW"/>
</dbReference>
<dbReference type="AlphaFoldDB" id="A0ABD3MWS4"/>
<comment type="caution">
    <text evidence="3">The sequence shown here is derived from an EMBL/GenBank/DDBJ whole genome shotgun (WGS) entry which is preliminary data.</text>
</comment>
<name>A0ABD3MWS4_9STRA</name>
<keyword evidence="4" id="KW-1185">Reference proteome</keyword>
<proteinExistence type="inferred from homology"/>
<dbReference type="InterPro" id="IPR036691">
    <property type="entry name" value="Endo/exonu/phosph_ase_sf"/>
</dbReference>
<dbReference type="GO" id="GO:0006139">
    <property type="term" value="P:nucleobase-containing compound metabolic process"/>
    <property type="evidence" value="ECO:0007669"/>
    <property type="project" value="UniProtKB-ARBA"/>
</dbReference>
<dbReference type="PANTHER" id="PTHR12121">
    <property type="entry name" value="CARBON CATABOLITE REPRESSOR PROTEIN 4"/>
    <property type="match status" value="1"/>
</dbReference>
<sequence length="390" mass="43123">MKKSWHSQRALDRFGNACITIITNSDCSDRDGGDTASDGNSFVDKFMYKIQSVHDLLVAESSRLSTVNLYPLSWISTCTITSSAADYSNSHEQQQQQKQKHRLSSSSFTVATFNALARGLSSGPNSIFLTSFYPMNSDSWDSVSDGKYGGFTHSSQPQIVLDYELRKWRLVHVLLGGGLVERSESVAKIGAVVDRVNSIDEAGLPFDIVALQEVDDFHFFWCPLLVRDDASNQSMHGAAAAAVNTYHGVLQPKPNSPCVRLGWYSDGVALLWNANKFCTIKRPCSCIVEAEKSTGDFADATFDYFVDKGSFEGDASLNDISVHDPARKAAQNQVYIIVPLQRIDTDQIVIVVATHLKAKKGHMNERIRLLQALELKLRVNRMADTLQSNG</sequence>
<evidence type="ECO:0000256" key="2">
    <source>
        <dbReference type="ARBA" id="ARBA00022801"/>
    </source>
</evidence>
<evidence type="ECO:0000313" key="3">
    <source>
        <dbReference type="EMBL" id="KAL3768394.1"/>
    </source>
</evidence>
<evidence type="ECO:0000313" key="4">
    <source>
        <dbReference type="Proteomes" id="UP001530400"/>
    </source>
</evidence>
<comment type="similarity">
    <text evidence="1">Belongs to the CCR4/nocturin family.</text>
</comment>